<evidence type="ECO:0000313" key="9">
    <source>
        <dbReference type="EMBL" id="MBC5635973.1"/>
    </source>
</evidence>
<dbReference type="AlphaFoldDB" id="A0A923L3T0"/>
<evidence type="ECO:0000256" key="3">
    <source>
        <dbReference type="ARBA" id="ARBA00022692"/>
    </source>
</evidence>
<proteinExistence type="predicted"/>
<keyword evidence="2" id="KW-1003">Cell membrane</keyword>
<evidence type="ECO:0000256" key="1">
    <source>
        <dbReference type="ARBA" id="ARBA00004236"/>
    </source>
</evidence>
<protein>
    <submittedName>
        <fullName evidence="9">Flagellar biosynthetic protein FliO</fullName>
    </submittedName>
</protein>
<keyword evidence="9" id="KW-0969">Cilium</keyword>
<evidence type="ECO:0000256" key="6">
    <source>
        <dbReference type="SAM" id="Coils"/>
    </source>
</evidence>
<reference evidence="9" key="1">
    <citation type="submission" date="2020-08" db="EMBL/GenBank/DDBJ databases">
        <title>Genome public.</title>
        <authorList>
            <person name="Liu C."/>
            <person name="Sun Q."/>
        </authorList>
    </citation>
    <scope>NUCLEOTIDE SEQUENCE</scope>
    <source>
        <strain evidence="9">BX22</strain>
    </source>
</reference>
<feature type="transmembrane region" description="Helical" evidence="8">
    <location>
        <begin position="42"/>
        <end position="60"/>
    </location>
</feature>
<evidence type="ECO:0000256" key="7">
    <source>
        <dbReference type="SAM" id="MobiDB-lite"/>
    </source>
</evidence>
<comment type="subcellular location">
    <subcellularLocation>
        <location evidence="1">Cell membrane</location>
    </subcellularLocation>
</comment>
<keyword evidence="4 8" id="KW-1133">Transmembrane helix</keyword>
<evidence type="ECO:0000256" key="2">
    <source>
        <dbReference type="ARBA" id="ARBA00022475"/>
    </source>
</evidence>
<keyword evidence="9" id="KW-0966">Cell projection</keyword>
<gene>
    <name evidence="9" type="ORF">H8S33_03935</name>
</gene>
<comment type="caution">
    <text evidence="9">The sequence shown here is derived from an EMBL/GenBank/DDBJ whole genome shotgun (WGS) entry which is preliminary data.</text>
</comment>
<evidence type="ECO:0000256" key="4">
    <source>
        <dbReference type="ARBA" id="ARBA00022989"/>
    </source>
</evidence>
<evidence type="ECO:0000256" key="8">
    <source>
        <dbReference type="SAM" id="Phobius"/>
    </source>
</evidence>
<keyword evidence="6" id="KW-0175">Coiled coil</keyword>
<name>A0A923L3T0_9BACI</name>
<feature type="coiled-coil region" evidence="6">
    <location>
        <begin position="161"/>
        <end position="188"/>
    </location>
</feature>
<keyword evidence="10" id="KW-1185">Reference proteome</keyword>
<organism evidence="9 10">
    <name type="scientific">Ornithinibacillus hominis</name>
    <dbReference type="NCBI Taxonomy" id="2763055"/>
    <lineage>
        <taxon>Bacteria</taxon>
        <taxon>Bacillati</taxon>
        <taxon>Bacillota</taxon>
        <taxon>Bacilli</taxon>
        <taxon>Bacillales</taxon>
        <taxon>Bacillaceae</taxon>
        <taxon>Ornithinibacillus</taxon>
    </lineage>
</organism>
<keyword evidence="9" id="KW-0282">Flagellum</keyword>
<dbReference type="Proteomes" id="UP000637359">
    <property type="component" value="Unassembled WGS sequence"/>
</dbReference>
<dbReference type="EMBL" id="JACOOL010000002">
    <property type="protein sequence ID" value="MBC5635973.1"/>
    <property type="molecule type" value="Genomic_DNA"/>
</dbReference>
<dbReference type="GO" id="GO:0016020">
    <property type="term" value="C:membrane"/>
    <property type="evidence" value="ECO:0007669"/>
    <property type="project" value="InterPro"/>
</dbReference>
<dbReference type="GO" id="GO:0044781">
    <property type="term" value="P:bacterial-type flagellum organization"/>
    <property type="evidence" value="ECO:0007669"/>
    <property type="project" value="InterPro"/>
</dbReference>
<feature type="compositionally biased region" description="Acidic residues" evidence="7">
    <location>
        <begin position="1"/>
        <end position="10"/>
    </location>
</feature>
<dbReference type="InterPro" id="IPR022781">
    <property type="entry name" value="Flagellar_biosynth_FliO"/>
</dbReference>
<sequence>MVIDQYDENQDQNKQESEEESPVNLSPNQSISSDNGSLVFDLVKLVFALFLILALIYFVLKFLNRRNKLFNQVKVLENLGGIAVGPSKSIQIIRVGSKVYLVGVGENVQLLEEIEDEGMKEEILSSYNQQSDFKPENLLSLLQRKDKQTNENSNDTNANFKNLFSNELEKLKENRKKLVNKHTEKEDIHE</sequence>
<evidence type="ECO:0000256" key="5">
    <source>
        <dbReference type="ARBA" id="ARBA00023136"/>
    </source>
</evidence>
<accession>A0A923L3T0</accession>
<evidence type="ECO:0000313" key="10">
    <source>
        <dbReference type="Proteomes" id="UP000637359"/>
    </source>
</evidence>
<feature type="region of interest" description="Disordered" evidence="7">
    <location>
        <begin position="1"/>
        <end position="30"/>
    </location>
</feature>
<keyword evidence="3 8" id="KW-0812">Transmembrane</keyword>
<dbReference type="Pfam" id="PF04347">
    <property type="entry name" value="FliO"/>
    <property type="match status" value="1"/>
</dbReference>
<keyword evidence="5 8" id="KW-0472">Membrane</keyword>